<dbReference type="PROSITE" id="PS00095">
    <property type="entry name" value="C5_MTASE_2"/>
    <property type="match status" value="1"/>
</dbReference>
<dbReference type="InterPro" id="IPR001525">
    <property type="entry name" value="C5_MeTfrase"/>
</dbReference>
<evidence type="ECO:0000256" key="7">
    <source>
        <dbReference type="PROSITE-ProRule" id="PRU01016"/>
    </source>
</evidence>
<keyword evidence="2 7" id="KW-0808">Transferase</keyword>
<keyword evidence="9" id="KW-1185">Reference proteome</keyword>
<reference evidence="8" key="1">
    <citation type="submission" date="2023-08" db="EMBL/GenBank/DDBJ databases">
        <authorList>
            <person name="Chen Y."/>
            <person name="Shah S."/>
            <person name="Dougan E. K."/>
            <person name="Thang M."/>
            <person name="Chan C."/>
        </authorList>
    </citation>
    <scope>NUCLEOTIDE SEQUENCE</scope>
</reference>
<dbReference type="InterPro" id="IPR050750">
    <property type="entry name" value="C5-MTase"/>
</dbReference>
<keyword evidence="3 7" id="KW-0949">S-adenosyl-L-methionine</keyword>
<evidence type="ECO:0000256" key="2">
    <source>
        <dbReference type="ARBA" id="ARBA00022679"/>
    </source>
</evidence>
<dbReference type="PROSITE" id="PS51679">
    <property type="entry name" value="SAM_MT_C5"/>
    <property type="match status" value="1"/>
</dbReference>
<evidence type="ECO:0000256" key="3">
    <source>
        <dbReference type="ARBA" id="ARBA00022691"/>
    </source>
</evidence>
<feature type="active site" evidence="7">
    <location>
        <position position="161"/>
    </location>
</feature>
<organism evidence="8 9">
    <name type="scientific">Effrenium voratum</name>
    <dbReference type="NCBI Taxonomy" id="2562239"/>
    <lineage>
        <taxon>Eukaryota</taxon>
        <taxon>Sar</taxon>
        <taxon>Alveolata</taxon>
        <taxon>Dinophyceae</taxon>
        <taxon>Suessiales</taxon>
        <taxon>Symbiodiniaceae</taxon>
        <taxon>Effrenium</taxon>
    </lineage>
</organism>
<evidence type="ECO:0000313" key="9">
    <source>
        <dbReference type="Proteomes" id="UP001178507"/>
    </source>
</evidence>
<gene>
    <name evidence="8" type="ORF">EVOR1521_LOCUS24391</name>
</gene>
<evidence type="ECO:0000256" key="6">
    <source>
        <dbReference type="ARBA" id="ARBA00042810"/>
    </source>
</evidence>
<dbReference type="PANTHER" id="PTHR46098">
    <property type="entry name" value="TRNA (CYTOSINE(38)-C(5))-METHYLTRANSFERASE"/>
    <property type="match status" value="1"/>
</dbReference>
<dbReference type="EMBL" id="CAUJNA010003404">
    <property type="protein sequence ID" value="CAJ1401199.1"/>
    <property type="molecule type" value="Genomic_DNA"/>
</dbReference>
<proteinExistence type="inferred from homology"/>
<dbReference type="Pfam" id="PF00145">
    <property type="entry name" value="DNA_methylase"/>
    <property type="match status" value="1"/>
</dbReference>
<dbReference type="Gene3D" id="3.90.120.10">
    <property type="entry name" value="DNA Methylase, subunit A, domain 2"/>
    <property type="match status" value="1"/>
</dbReference>
<dbReference type="Gene3D" id="3.40.50.150">
    <property type="entry name" value="Vaccinia Virus protein VP39"/>
    <property type="match status" value="1"/>
</dbReference>
<evidence type="ECO:0000256" key="5">
    <source>
        <dbReference type="ARBA" id="ARBA00039681"/>
    </source>
</evidence>
<dbReference type="GO" id="GO:0008168">
    <property type="term" value="F:methyltransferase activity"/>
    <property type="evidence" value="ECO:0007669"/>
    <property type="project" value="UniProtKB-KW"/>
</dbReference>
<protein>
    <recommendedName>
        <fullName evidence="5">tRNA (cytosine(38)-C(5))-methyltransferase</fullName>
        <ecNumber evidence="4">2.1.1.204</ecNumber>
    </recommendedName>
    <alternativeName>
        <fullName evidence="6">DNA (cytosine-5)-methyltransferase-like protein 2</fullName>
    </alternativeName>
</protein>
<evidence type="ECO:0000256" key="1">
    <source>
        <dbReference type="ARBA" id="ARBA00022603"/>
    </source>
</evidence>
<evidence type="ECO:0000256" key="4">
    <source>
        <dbReference type="ARBA" id="ARBA00039081"/>
    </source>
</evidence>
<dbReference type="PRINTS" id="PR00105">
    <property type="entry name" value="C5METTRFRASE"/>
</dbReference>
<keyword evidence="1 7" id="KW-0489">Methyltransferase</keyword>
<sequence length="429" mass="47775">MSCIGWVPSPALPVGHRSPAWRLDGHRAAAPRHDVSRTRSLAALACALAWARSRPERRRAGPSSARRALRVHEFFSGVGGLRLAFQAAGGRSARWRAYEVDEACCQAYRQLYHSRQLGGVRQAEPWKSIVRPEDELWRCSIDKLPDAAFEKADLWIMSPPCQPFTRTGHRLDVKDPRCRALLRLVEALPKLRVKPKGILLENVPGFQNSEAHKRLCAALREAGLEWQELLLDPRSFGFPNTRQRFYLVATAAEVDLEELGGVPVRPVKDFLRPVAPEDLEALRVPRQFLQEAHEEKWQLDVATGESLATKTFTSSYGKVGYGAEGLSKAGPLLDMLGKDGKRFRSLPPEHWDHVRYFAPEELALLMGFPNAFALPEMSTRTQWRLLGNSVNVAVVTALLRRLLRALGEAPEAAEAAASAAERPLGRVSA</sequence>
<comment type="similarity">
    <text evidence="7">Belongs to the class I-like SAM-binding methyltransferase superfamily. C5-methyltransferase family.</text>
</comment>
<dbReference type="AlphaFoldDB" id="A0AA36J9W2"/>
<comment type="caution">
    <text evidence="8">The sequence shown here is derived from an EMBL/GenBank/DDBJ whole genome shotgun (WGS) entry which is preliminary data.</text>
</comment>
<dbReference type="PANTHER" id="PTHR46098:SF1">
    <property type="entry name" value="TRNA (CYTOSINE(38)-C(5))-METHYLTRANSFERASE"/>
    <property type="match status" value="1"/>
</dbReference>
<dbReference type="InterPro" id="IPR031303">
    <property type="entry name" value="C5_meth_CS"/>
</dbReference>
<dbReference type="GO" id="GO:0032259">
    <property type="term" value="P:methylation"/>
    <property type="evidence" value="ECO:0007669"/>
    <property type="project" value="UniProtKB-KW"/>
</dbReference>
<dbReference type="InterPro" id="IPR029063">
    <property type="entry name" value="SAM-dependent_MTases_sf"/>
</dbReference>
<name>A0AA36J9W2_9DINO</name>
<dbReference type="SUPFAM" id="SSF53335">
    <property type="entry name" value="S-adenosyl-L-methionine-dependent methyltransferases"/>
    <property type="match status" value="1"/>
</dbReference>
<dbReference type="EC" id="2.1.1.204" evidence="4"/>
<accession>A0AA36J9W2</accession>
<evidence type="ECO:0000313" key="8">
    <source>
        <dbReference type="EMBL" id="CAJ1401199.1"/>
    </source>
</evidence>
<dbReference type="Proteomes" id="UP001178507">
    <property type="component" value="Unassembled WGS sequence"/>
</dbReference>